<dbReference type="STRING" id="3775.A0A1Q3BIB0"/>
<proteinExistence type="predicted"/>
<comment type="caution">
    <text evidence="11">The sequence shown here is derived from an EMBL/GenBank/DDBJ whole genome shotgun (WGS) entry which is preliminary data.</text>
</comment>
<evidence type="ECO:0000256" key="3">
    <source>
        <dbReference type="ARBA" id="ARBA00012483"/>
    </source>
</evidence>
<evidence type="ECO:0000256" key="7">
    <source>
        <dbReference type="ARBA" id="ARBA00022786"/>
    </source>
</evidence>
<feature type="domain" description="RING-type" evidence="10">
    <location>
        <begin position="94"/>
        <end position="135"/>
    </location>
</feature>
<dbReference type="GO" id="GO:0061630">
    <property type="term" value="F:ubiquitin protein ligase activity"/>
    <property type="evidence" value="ECO:0007669"/>
    <property type="project" value="UniProtKB-EC"/>
</dbReference>
<dbReference type="OrthoDB" id="8062037at2759"/>
<protein>
    <recommendedName>
        <fullName evidence="3">RING-type E3 ubiquitin transferase</fullName>
        <ecNumber evidence="3">2.3.2.27</ecNumber>
    </recommendedName>
</protein>
<dbReference type="AlphaFoldDB" id="A0A1Q3BIB0"/>
<evidence type="ECO:0000313" key="11">
    <source>
        <dbReference type="EMBL" id="GAV67747.1"/>
    </source>
</evidence>
<dbReference type="InterPro" id="IPR013083">
    <property type="entry name" value="Znf_RING/FYVE/PHD"/>
</dbReference>
<keyword evidence="12" id="KW-1185">Reference proteome</keyword>
<evidence type="ECO:0000256" key="2">
    <source>
        <dbReference type="ARBA" id="ARBA00004906"/>
    </source>
</evidence>
<evidence type="ECO:0000256" key="6">
    <source>
        <dbReference type="ARBA" id="ARBA00022771"/>
    </source>
</evidence>
<dbReference type="EC" id="2.3.2.27" evidence="3"/>
<dbReference type="InterPro" id="IPR045191">
    <property type="entry name" value="MBR1/2-like"/>
</dbReference>
<dbReference type="PANTHER" id="PTHR22937:SF209">
    <property type="entry name" value="RING-TYPE E3 UBIQUITIN TRANSFERASE"/>
    <property type="match status" value="1"/>
</dbReference>
<evidence type="ECO:0000256" key="9">
    <source>
        <dbReference type="PROSITE-ProRule" id="PRU00175"/>
    </source>
</evidence>
<dbReference type="Pfam" id="PF13639">
    <property type="entry name" value="zf-RING_2"/>
    <property type="match status" value="1"/>
</dbReference>
<keyword evidence="7" id="KW-0833">Ubl conjugation pathway</keyword>
<dbReference type="SUPFAM" id="SSF57850">
    <property type="entry name" value="RING/U-box"/>
    <property type="match status" value="1"/>
</dbReference>
<organism evidence="11 12">
    <name type="scientific">Cephalotus follicularis</name>
    <name type="common">Albany pitcher plant</name>
    <dbReference type="NCBI Taxonomy" id="3775"/>
    <lineage>
        <taxon>Eukaryota</taxon>
        <taxon>Viridiplantae</taxon>
        <taxon>Streptophyta</taxon>
        <taxon>Embryophyta</taxon>
        <taxon>Tracheophyta</taxon>
        <taxon>Spermatophyta</taxon>
        <taxon>Magnoliopsida</taxon>
        <taxon>eudicotyledons</taxon>
        <taxon>Gunneridae</taxon>
        <taxon>Pentapetalae</taxon>
        <taxon>rosids</taxon>
        <taxon>fabids</taxon>
        <taxon>Oxalidales</taxon>
        <taxon>Cephalotaceae</taxon>
        <taxon>Cephalotus</taxon>
    </lineage>
</organism>
<evidence type="ECO:0000256" key="1">
    <source>
        <dbReference type="ARBA" id="ARBA00000900"/>
    </source>
</evidence>
<keyword evidence="4" id="KW-0808">Transferase</keyword>
<comment type="pathway">
    <text evidence="2">Protein modification; protein ubiquitination.</text>
</comment>
<dbReference type="Proteomes" id="UP000187406">
    <property type="component" value="Unassembled WGS sequence"/>
</dbReference>
<dbReference type="GO" id="GO:0043161">
    <property type="term" value="P:proteasome-mediated ubiquitin-dependent protein catabolic process"/>
    <property type="evidence" value="ECO:0007669"/>
    <property type="project" value="UniProtKB-ARBA"/>
</dbReference>
<evidence type="ECO:0000313" key="12">
    <source>
        <dbReference type="Proteomes" id="UP000187406"/>
    </source>
</evidence>
<evidence type="ECO:0000256" key="4">
    <source>
        <dbReference type="ARBA" id="ARBA00022679"/>
    </source>
</evidence>
<dbReference type="SMART" id="SM00184">
    <property type="entry name" value="RING"/>
    <property type="match status" value="1"/>
</dbReference>
<dbReference type="InterPro" id="IPR001841">
    <property type="entry name" value="Znf_RING"/>
</dbReference>
<dbReference type="FunFam" id="3.30.40.10:FF:000309">
    <property type="entry name" value="E3 ubiquitin-protein ligase MBR2"/>
    <property type="match status" value="1"/>
</dbReference>
<dbReference type="GO" id="GO:0010228">
    <property type="term" value="P:vegetative to reproductive phase transition of meristem"/>
    <property type="evidence" value="ECO:0007669"/>
    <property type="project" value="UniProtKB-ARBA"/>
</dbReference>
<evidence type="ECO:0000259" key="10">
    <source>
        <dbReference type="PROSITE" id="PS50089"/>
    </source>
</evidence>
<feature type="non-terminal residue" evidence="11">
    <location>
        <position position="1"/>
    </location>
</feature>
<keyword evidence="8" id="KW-0862">Zinc</keyword>
<gene>
    <name evidence="11" type="ORF">CFOL_v3_11251</name>
</gene>
<evidence type="ECO:0000256" key="5">
    <source>
        <dbReference type="ARBA" id="ARBA00022723"/>
    </source>
</evidence>
<dbReference type="EMBL" id="BDDD01000585">
    <property type="protein sequence ID" value="GAV67747.1"/>
    <property type="molecule type" value="Genomic_DNA"/>
</dbReference>
<feature type="non-terminal residue" evidence="11">
    <location>
        <position position="139"/>
    </location>
</feature>
<dbReference type="PROSITE" id="PS50089">
    <property type="entry name" value="ZF_RING_2"/>
    <property type="match status" value="1"/>
</dbReference>
<dbReference type="Gene3D" id="3.30.40.10">
    <property type="entry name" value="Zinc/RING finger domain, C3HC4 (zinc finger)"/>
    <property type="match status" value="1"/>
</dbReference>
<evidence type="ECO:0000256" key="8">
    <source>
        <dbReference type="ARBA" id="ARBA00022833"/>
    </source>
</evidence>
<accession>A0A1Q3BIB0</accession>
<keyword evidence="6 9" id="KW-0863">Zinc-finger</keyword>
<keyword evidence="5" id="KW-0479">Metal-binding</keyword>
<reference evidence="12" key="1">
    <citation type="submission" date="2016-04" db="EMBL/GenBank/DDBJ databases">
        <title>Cephalotus genome sequencing.</title>
        <authorList>
            <person name="Fukushima K."/>
            <person name="Hasebe M."/>
            <person name="Fang X."/>
        </authorList>
    </citation>
    <scope>NUCLEOTIDE SEQUENCE [LARGE SCALE GENOMIC DNA]</scope>
    <source>
        <strain evidence="12">cv. St1</strain>
    </source>
</reference>
<dbReference type="InParanoid" id="A0A1Q3BIB0"/>
<name>A0A1Q3BIB0_CEPFO</name>
<dbReference type="PANTHER" id="PTHR22937">
    <property type="entry name" value="E3 UBIQUITIN-PROTEIN LIGASE RNF165"/>
    <property type="match status" value="1"/>
</dbReference>
<dbReference type="GO" id="GO:0008270">
    <property type="term" value="F:zinc ion binding"/>
    <property type="evidence" value="ECO:0007669"/>
    <property type="project" value="UniProtKB-KW"/>
</dbReference>
<sequence>VRNALALLRRSGSVHFQDVIMIDRAFLFGLTEEHDAHQDLRLDVDDMSYEELLALGDRIGNVSTGLSEEEILTHLRRRKYQSKAVPLVEPPEPCCVCQEDYADGEDLGKLDCGHDFHFNCIKQWLHQKNSCPICKMKGL</sequence>
<comment type="catalytic activity">
    <reaction evidence="1">
        <text>S-ubiquitinyl-[E2 ubiquitin-conjugating enzyme]-L-cysteine + [acceptor protein]-L-lysine = [E2 ubiquitin-conjugating enzyme]-L-cysteine + N(6)-ubiquitinyl-[acceptor protein]-L-lysine.</text>
        <dbReference type="EC" id="2.3.2.27"/>
    </reaction>
</comment>